<dbReference type="GO" id="GO:0000976">
    <property type="term" value="F:transcription cis-regulatory region binding"/>
    <property type="evidence" value="ECO:0007669"/>
    <property type="project" value="TreeGrafter"/>
</dbReference>
<dbReference type="Proteomes" id="UP000054771">
    <property type="component" value="Unassembled WGS sequence"/>
</dbReference>
<feature type="region of interest" description="Disordered" evidence="6">
    <location>
        <begin position="440"/>
        <end position="469"/>
    </location>
</feature>
<dbReference type="EMBL" id="CDMC01000014">
    <property type="protein sequence ID" value="CEL09340.1"/>
    <property type="molecule type" value="Genomic_DNA"/>
</dbReference>
<organism evidence="8 9">
    <name type="scientific">Aspergillus calidoustus</name>
    <dbReference type="NCBI Taxonomy" id="454130"/>
    <lineage>
        <taxon>Eukaryota</taxon>
        <taxon>Fungi</taxon>
        <taxon>Dikarya</taxon>
        <taxon>Ascomycota</taxon>
        <taxon>Pezizomycotina</taxon>
        <taxon>Eurotiomycetes</taxon>
        <taxon>Eurotiomycetidae</taxon>
        <taxon>Eurotiales</taxon>
        <taxon>Aspergillaceae</taxon>
        <taxon>Aspergillus</taxon>
        <taxon>Aspergillus subgen. Nidulantes</taxon>
    </lineage>
</organism>
<evidence type="ECO:0000259" key="7">
    <source>
        <dbReference type="PROSITE" id="PS50048"/>
    </source>
</evidence>
<dbReference type="PANTHER" id="PTHR37534">
    <property type="entry name" value="TRANSCRIPTIONAL ACTIVATOR PROTEIN UGA3"/>
    <property type="match status" value="1"/>
</dbReference>
<dbReference type="STRING" id="454130.A0A0U5CFV6"/>
<dbReference type="InterPro" id="IPR036864">
    <property type="entry name" value="Zn2-C6_fun-type_DNA-bd_sf"/>
</dbReference>
<evidence type="ECO:0000256" key="5">
    <source>
        <dbReference type="ARBA" id="ARBA00023242"/>
    </source>
</evidence>
<dbReference type="GO" id="GO:0008270">
    <property type="term" value="F:zinc ion binding"/>
    <property type="evidence" value="ECO:0007669"/>
    <property type="project" value="InterPro"/>
</dbReference>
<dbReference type="OrthoDB" id="5380854at2759"/>
<feature type="region of interest" description="Disordered" evidence="6">
    <location>
        <begin position="167"/>
        <end position="188"/>
    </location>
</feature>
<dbReference type="Pfam" id="PF11951">
    <property type="entry name" value="Fungal_trans_2"/>
    <property type="match status" value="1"/>
</dbReference>
<gene>
    <name evidence="8" type="ORF">ASPCAL12477</name>
</gene>
<dbReference type="InterPro" id="IPR001138">
    <property type="entry name" value="Zn2Cys6_DnaBD"/>
</dbReference>
<dbReference type="PROSITE" id="PS50048">
    <property type="entry name" value="ZN2_CY6_FUNGAL_2"/>
    <property type="match status" value="1"/>
</dbReference>
<dbReference type="SMART" id="SM00066">
    <property type="entry name" value="GAL4"/>
    <property type="match status" value="1"/>
</dbReference>
<reference evidence="9" key="1">
    <citation type="journal article" date="2016" name="Genome Announc.">
        <title>Draft genome sequences of fungus Aspergillus calidoustus.</title>
        <authorList>
            <person name="Horn F."/>
            <person name="Linde J."/>
            <person name="Mattern D.J."/>
            <person name="Walther G."/>
            <person name="Guthke R."/>
            <person name="Scherlach K."/>
            <person name="Martin K."/>
            <person name="Brakhage A.A."/>
            <person name="Petzke L."/>
            <person name="Valiante V."/>
        </authorList>
    </citation>
    <scope>NUCLEOTIDE SEQUENCE [LARGE SCALE GENOMIC DNA]</scope>
    <source>
        <strain evidence="9">SF006504</strain>
    </source>
</reference>
<dbReference type="GO" id="GO:0005634">
    <property type="term" value="C:nucleus"/>
    <property type="evidence" value="ECO:0007669"/>
    <property type="project" value="UniProtKB-SubCell"/>
</dbReference>
<accession>A0A0U5CFV6</accession>
<protein>
    <recommendedName>
        <fullName evidence="7">Zn(2)-C6 fungal-type domain-containing protein</fullName>
    </recommendedName>
</protein>
<dbReference type="PROSITE" id="PS00463">
    <property type="entry name" value="ZN2_CY6_FUNGAL_1"/>
    <property type="match status" value="1"/>
</dbReference>
<dbReference type="Pfam" id="PF00172">
    <property type="entry name" value="Zn_clus"/>
    <property type="match status" value="1"/>
</dbReference>
<keyword evidence="2" id="KW-0805">Transcription regulation</keyword>
<evidence type="ECO:0000256" key="1">
    <source>
        <dbReference type="ARBA" id="ARBA00004123"/>
    </source>
</evidence>
<feature type="domain" description="Zn(2)-C6 fungal-type" evidence="7">
    <location>
        <begin position="13"/>
        <end position="41"/>
    </location>
</feature>
<evidence type="ECO:0000256" key="2">
    <source>
        <dbReference type="ARBA" id="ARBA00023015"/>
    </source>
</evidence>
<evidence type="ECO:0000256" key="6">
    <source>
        <dbReference type="SAM" id="MobiDB-lite"/>
    </source>
</evidence>
<proteinExistence type="predicted"/>
<dbReference type="InterPro" id="IPR021858">
    <property type="entry name" value="Fun_TF"/>
</dbReference>
<keyword evidence="9" id="KW-1185">Reference proteome</keyword>
<keyword evidence="3" id="KW-0238">DNA-binding</keyword>
<keyword evidence="5" id="KW-0539">Nucleus</keyword>
<evidence type="ECO:0000256" key="3">
    <source>
        <dbReference type="ARBA" id="ARBA00023125"/>
    </source>
</evidence>
<evidence type="ECO:0000256" key="4">
    <source>
        <dbReference type="ARBA" id="ARBA00023163"/>
    </source>
</evidence>
<keyword evidence="4" id="KW-0804">Transcription</keyword>
<sequence length="579" mass="63434">MQNSAITAQAEKPCHNCRRRRLKCDRRFPACTKCIRTGQACLGYGKLFLWNQGVASRGKMMGKTFPTQPVGQNIVADLKLVNHVATTHLHASLVDPVFGDMGYTSRQYLSHFANTLSSDMVISSTTTGNPFYTLIPVARDHPILLHAMVAAAAIHVSCLQQRSNGTFDLDSFHPPPRQRQPQWRPGQSISMSNPLGQSVVDALCAKHKAIVLLRHALGSIRTNATNNVSEADVDMDLIITVIHLFITFDLIDVGECQWRAHVQGAIRLIGCLQSLQGSRTPSPLAAIRDSIMSDCLTYYILNSTLLTRPTLENPFLLPAQNCTSGSIIAAVTRAETNSYLSLPTPLLQILFQACELSNTVTTLLQKQGPLVSEADYLSILATAQSLIEQVSSFDVISWAAGLECSSAERRQSRIHTALAHQAALQIYILRSVDGHGLPPPVSSFSSTANNTDPTDLPPNPRRENTFNGDPSPSSLVHTVVSHLSHVGVSDPLFKATCWPTFIAGAETDDPVYREWAVERLRQFWALIPWGYIRTAVGVMRMSWAVRDTGADGDAHVDAGGKGRGWIQGLKALERDWLMA</sequence>
<dbReference type="OMA" id="KQKAMGH"/>
<dbReference type="GO" id="GO:0045944">
    <property type="term" value="P:positive regulation of transcription by RNA polymerase II"/>
    <property type="evidence" value="ECO:0007669"/>
    <property type="project" value="TreeGrafter"/>
</dbReference>
<evidence type="ECO:0000313" key="8">
    <source>
        <dbReference type="EMBL" id="CEL09340.1"/>
    </source>
</evidence>
<dbReference type="GO" id="GO:0000981">
    <property type="term" value="F:DNA-binding transcription factor activity, RNA polymerase II-specific"/>
    <property type="evidence" value="ECO:0007669"/>
    <property type="project" value="InterPro"/>
</dbReference>
<name>A0A0U5CFV6_ASPCI</name>
<comment type="subcellular location">
    <subcellularLocation>
        <location evidence="1">Nucleus</location>
    </subcellularLocation>
</comment>
<dbReference type="SUPFAM" id="SSF57701">
    <property type="entry name" value="Zn2/Cys6 DNA-binding domain"/>
    <property type="match status" value="1"/>
</dbReference>
<evidence type="ECO:0000313" key="9">
    <source>
        <dbReference type="Proteomes" id="UP000054771"/>
    </source>
</evidence>
<dbReference type="AlphaFoldDB" id="A0A0U5CFV6"/>
<dbReference type="PANTHER" id="PTHR37534:SF51">
    <property type="entry name" value="ACRIFLAVINE SENSITIVITY CONTROL PROTEIN ACR-2"/>
    <property type="match status" value="1"/>
</dbReference>
<dbReference type="Gene3D" id="4.10.240.10">
    <property type="entry name" value="Zn(2)-C6 fungal-type DNA-binding domain"/>
    <property type="match status" value="1"/>
</dbReference>